<comment type="caution">
    <text evidence="3">The sequence shown here is derived from an EMBL/GenBank/DDBJ whole genome shotgun (WGS) entry which is preliminary data.</text>
</comment>
<dbReference type="AlphaFoldDB" id="A0A938YMC3"/>
<dbReference type="InterPro" id="IPR002878">
    <property type="entry name" value="ChsH2_C"/>
</dbReference>
<sequence length="134" mass="15401">MTNGNLPLIWRKFPERYLLQGNRCETCGTCFFPARQVCPNCRRKGKLVQMEMPRQGKIITFTEVFTGPYGFEFETPYFIAIIELSNKARLLSQVVDSPREKIKIGAKVEKVFRKISDIDPEGPIAYGYKFKVVG</sequence>
<protein>
    <submittedName>
        <fullName evidence="3">Zn-ribbon domain-containing OB-fold protein</fullName>
    </submittedName>
</protein>
<evidence type="ECO:0000313" key="4">
    <source>
        <dbReference type="Proteomes" id="UP000809243"/>
    </source>
</evidence>
<feature type="domain" description="ChsH2 C-terminal OB-fold" evidence="1">
    <location>
        <begin position="51"/>
        <end position="113"/>
    </location>
</feature>
<evidence type="ECO:0000259" key="1">
    <source>
        <dbReference type="Pfam" id="PF01796"/>
    </source>
</evidence>
<dbReference type="Pfam" id="PF01796">
    <property type="entry name" value="OB_ChsH2_C"/>
    <property type="match status" value="1"/>
</dbReference>
<dbReference type="InterPro" id="IPR022002">
    <property type="entry name" value="ChsH2_Znr"/>
</dbReference>
<evidence type="ECO:0000313" key="3">
    <source>
        <dbReference type="EMBL" id="MBN2066848.1"/>
    </source>
</evidence>
<evidence type="ECO:0000259" key="2">
    <source>
        <dbReference type="Pfam" id="PF12172"/>
    </source>
</evidence>
<dbReference type="SUPFAM" id="SSF50249">
    <property type="entry name" value="Nucleic acid-binding proteins"/>
    <property type="match status" value="1"/>
</dbReference>
<proteinExistence type="predicted"/>
<dbReference type="Pfam" id="PF12172">
    <property type="entry name" value="zf-ChsH2"/>
    <property type="match status" value="1"/>
</dbReference>
<dbReference type="PANTHER" id="PTHR34075:SF5">
    <property type="entry name" value="BLR3430 PROTEIN"/>
    <property type="match status" value="1"/>
</dbReference>
<name>A0A938YMC3_9ARCH</name>
<dbReference type="EMBL" id="JAFGDB010000001">
    <property type="protein sequence ID" value="MBN2066848.1"/>
    <property type="molecule type" value="Genomic_DNA"/>
</dbReference>
<dbReference type="Proteomes" id="UP000809243">
    <property type="component" value="Unassembled WGS sequence"/>
</dbReference>
<gene>
    <name evidence="3" type="ORF">JW744_00075</name>
</gene>
<dbReference type="Gene3D" id="6.10.30.10">
    <property type="match status" value="1"/>
</dbReference>
<reference evidence="3" key="1">
    <citation type="submission" date="2021-01" db="EMBL/GenBank/DDBJ databases">
        <title>Active Sulfur Cycling in an Early Earth Analoge.</title>
        <authorList>
            <person name="Hahn C.R."/>
            <person name="Youssef N.H."/>
            <person name="Elshahed M."/>
        </authorList>
    </citation>
    <scope>NUCLEOTIDE SEQUENCE</scope>
    <source>
        <strain evidence="3">Zod_Metabat.1151</strain>
    </source>
</reference>
<dbReference type="InterPro" id="IPR052513">
    <property type="entry name" value="Thioester_dehydratase-like"/>
</dbReference>
<feature type="domain" description="ChsH2 rubredoxin-like zinc ribbon" evidence="2">
    <location>
        <begin position="23"/>
        <end position="43"/>
    </location>
</feature>
<dbReference type="PANTHER" id="PTHR34075">
    <property type="entry name" value="BLR3430 PROTEIN"/>
    <property type="match status" value="1"/>
</dbReference>
<dbReference type="InterPro" id="IPR012340">
    <property type="entry name" value="NA-bd_OB-fold"/>
</dbReference>
<accession>A0A938YMC3</accession>
<organism evidence="3 4">
    <name type="scientific">Candidatus Iainarchaeum sp</name>
    <dbReference type="NCBI Taxonomy" id="3101447"/>
    <lineage>
        <taxon>Archaea</taxon>
        <taxon>Candidatus Iainarchaeota</taxon>
        <taxon>Candidatus Iainarchaeia</taxon>
        <taxon>Candidatus Iainarchaeales</taxon>
        <taxon>Candidatus Iainarchaeaceae</taxon>
        <taxon>Candidatus Iainarchaeum</taxon>
    </lineage>
</organism>